<dbReference type="CDD" id="cd02966">
    <property type="entry name" value="TlpA_like_family"/>
    <property type="match status" value="1"/>
</dbReference>
<evidence type="ECO:0000259" key="2">
    <source>
        <dbReference type="PROSITE" id="PS51352"/>
    </source>
</evidence>
<dbReference type="EMBL" id="BJCL01000001">
    <property type="protein sequence ID" value="GCL61724.1"/>
    <property type="molecule type" value="Genomic_DNA"/>
</dbReference>
<gene>
    <name evidence="3" type="ORF">AQPW35_08050</name>
</gene>
<dbReference type="GO" id="GO:0015036">
    <property type="term" value="F:disulfide oxidoreductase activity"/>
    <property type="evidence" value="ECO:0007669"/>
    <property type="project" value="UniProtKB-ARBA"/>
</dbReference>
<evidence type="ECO:0000256" key="1">
    <source>
        <dbReference type="ARBA" id="ARBA00023284"/>
    </source>
</evidence>
<accession>A0A480AJA2</accession>
<dbReference type="Gene3D" id="3.40.30.10">
    <property type="entry name" value="Glutaredoxin"/>
    <property type="match status" value="1"/>
</dbReference>
<dbReference type="InterPro" id="IPR050553">
    <property type="entry name" value="Thioredoxin_ResA/DsbE_sf"/>
</dbReference>
<dbReference type="InterPro" id="IPR000866">
    <property type="entry name" value="AhpC/TSA"/>
</dbReference>
<evidence type="ECO:0000313" key="4">
    <source>
        <dbReference type="Proteomes" id="UP000301751"/>
    </source>
</evidence>
<reference evidence="4" key="1">
    <citation type="submission" date="2019-03" db="EMBL/GenBank/DDBJ databases">
        <title>Aquabacterium pictum sp.nov., the first bacteriochlorophyll a-containing freshwater bacterium in the genus Aquabacterium of the class Betaproteobacteria.</title>
        <authorList>
            <person name="Hirose S."/>
            <person name="Tank M."/>
            <person name="Hara E."/>
            <person name="Tamaki H."/>
            <person name="Takaichi S."/>
            <person name="Haruta S."/>
            <person name="Hanada S."/>
        </authorList>
    </citation>
    <scope>NUCLEOTIDE SEQUENCE [LARGE SCALE GENOMIC DNA]</scope>
    <source>
        <strain evidence="4">W35</strain>
    </source>
</reference>
<dbReference type="InterPro" id="IPR013766">
    <property type="entry name" value="Thioredoxin_domain"/>
</dbReference>
<comment type="caution">
    <text evidence="3">The sequence shown here is derived from an EMBL/GenBank/DDBJ whole genome shotgun (WGS) entry which is preliminary data.</text>
</comment>
<organism evidence="3 4">
    <name type="scientific">Pseudaquabacterium pictum</name>
    <dbReference type="NCBI Taxonomy" id="2315236"/>
    <lineage>
        <taxon>Bacteria</taxon>
        <taxon>Pseudomonadati</taxon>
        <taxon>Pseudomonadota</taxon>
        <taxon>Betaproteobacteria</taxon>
        <taxon>Burkholderiales</taxon>
        <taxon>Sphaerotilaceae</taxon>
        <taxon>Pseudaquabacterium</taxon>
    </lineage>
</organism>
<proteinExistence type="predicted"/>
<dbReference type="AlphaFoldDB" id="A0A480AJA2"/>
<dbReference type="PANTHER" id="PTHR42852">
    <property type="entry name" value="THIOL:DISULFIDE INTERCHANGE PROTEIN DSBE"/>
    <property type="match status" value="1"/>
</dbReference>
<feature type="domain" description="Thioredoxin" evidence="2">
    <location>
        <begin position="53"/>
        <end position="190"/>
    </location>
</feature>
<dbReference type="GO" id="GO:0016209">
    <property type="term" value="F:antioxidant activity"/>
    <property type="evidence" value="ECO:0007669"/>
    <property type="project" value="InterPro"/>
</dbReference>
<keyword evidence="1" id="KW-0676">Redox-active center</keyword>
<dbReference type="InterPro" id="IPR017937">
    <property type="entry name" value="Thioredoxin_CS"/>
</dbReference>
<dbReference type="Proteomes" id="UP000301751">
    <property type="component" value="Unassembled WGS sequence"/>
</dbReference>
<sequence>MVFGHIPIWSGWLQRKATQPALSRAREIDHMRIRPALLAAVLAAASVQSIAQVDIGAPAPDLLGKTYEGQDFLVSAHQGKVVVATFWASWCGPCQLELPLLEGMQKVIGPDRVKVVAISIESKDRFKQIGSAAKSLALTFVHDTTGSISRAYGVKGIPHLVVIGRDGKVQRRFVGYSEKQVENIIAQVHSALSE</sequence>
<dbReference type="PROSITE" id="PS51352">
    <property type="entry name" value="THIOREDOXIN_2"/>
    <property type="match status" value="1"/>
</dbReference>
<dbReference type="InterPro" id="IPR036249">
    <property type="entry name" value="Thioredoxin-like_sf"/>
</dbReference>
<dbReference type="SUPFAM" id="SSF52833">
    <property type="entry name" value="Thioredoxin-like"/>
    <property type="match status" value="1"/>
</dbReference>
<protein>
    <recommendedName>
        <fullName evidence="2">Thioredoxin domain-containing protein</fullName>
    </recommendedName>
</protein>
<evidence type="ECO:0000313" key="3">
    <source>
        <dbReference type="EMBL" id="GCL61724.1"/>
    </source>
</evidence>
<name>A0A480AJA2_9BURK</name>
<dbReference type="PANTHER" id="PTHR42852:SF17">
    <property type="entry name" value="THIOREDOXIN-LIKE PROTEIN HI_1115"/>
    <property type="match status" value="1"/>
</dbReference>
<dbReference type="Pfam" id="PF00578">
    <property type="entry name" value="AhpC-TSA"/>
    <property type="match status" value="1"/>
</dbReference>
<dbReference type="PROSITE" id="PS00194">
    <property type="entry name" value="THIOREDOXIN_1"/>
    <property type="match status" value="1"/>
</dbReference>
<keyword evidence="4" id="KW-1185">Reference proteome</keyword>